<evidence type="ECO:0008006" key="5">
    <source>
        <dbReference type="Google" id="ProtNLM"/>
    </source>
</evidence>
<evidence type="ECO:0000256" key="1">
    <source>
        <dbReference type="SAM" id="MobiDB-lite"/>
    </source>
</evidence>
<dbReference type="PATRIC" id="fig|1341157.4.peg.1242"/>
<evidence type="ECO:0000313" key="4">
    <source>
        <dbReference type="Proteomes" id="UP000019365"/>
    </source>
</evidence>
<keyword evidence="2" id="KW-1133">Transmembrane helix</keyword>
<protein>
    <recommendedName>
        <fullName evidence="5">TPM domain-containing protein</fullName>
    </recommendedName>
</protein>
<feature type="region of interest" description="Disordered" evidence="1">
    <location>
        <begin position="318"/>
        <end position="337"/>
    </location>
</feature>
<evidence type="ECO:0000313" key="3">
    <source>
        <dbReference type="EMBL" id="EWM54125.1"/>
    </source>
</evidence>
<proteinExistence type="predicted"/>
<dbReference type="Proteomes" id="UP000019365">
    <property type="component" value="Unassembled WGS sequence"/>
</dbReference>
<dbReference type="eggNOG" id="ENOG50341VX">
    <property type="taxonomic scope" value="Bacteria"/>
</dbReference>
<feature type="transmembrane region" description="Helical" evidence="2">
    <location>
        <begin position="20"/>
        <end position="38"/>
    </location>
</feature>
<dbReference type="EMBL" id="ATAX01000019">
    <property type="protein sequence ID" value="EWM54125.1"/>
    <property type="molecule type" value="Genomic_DNA"/>
</dbReference>
<dbReference type="AlphaFoldDB" id="W7UZI1"/>
<gene>
    <name evidence="3" type="ORF">RF007C_01245</name>
</gene>
<reference evidence="3 4" key="1">
    <citation type="journal article" date="2014" name="PLoS ONE">
        <title>Rumen cellulosomics: divergent fiber-degrading strategies revealed by comparative genome-wide analysis of six ruminococcal strains.</title>
        <authorList>
            <person name="Dassa B."/>
            <person name="Borovok I."/>
            <person name="Ruimy-Israeli V."/>
            <person name="Lamed R."/>
            <person name="Flint H.J."/>
            <person name="Duncan S.H."/>
            <person name="Henrissat B."/>
            <person name="Coutinho P."/>
            <person name="Morrison M."/>
            <person name="Mosoni P."/>
            <person name="Yeoman C.J."/>
            <person name="White B.A."/>
            <person name="Bayer E.A."/>
        </authorList>
    </citation>
    <scope>NUCLEOTIDE SEQUENCE [LARGE SCALE GENOMIC DNA]</scope>
    <source>
        <strain evidence="3 4">007c</strain>
    </source>
</reference>
<keyword evidence="2" id="KW-0472">Membrane</keyword>
<organism evidence="3 4">
    <name type="scientific">Ruminococcus flavefaciens 007c</name>
    <dbReference type="NCBI Taxonomy" id="1341157"/>
    <lineage>
        <taxon>Bacteria</taxon>
        <taxon>Bacillati</taxon>
        <taxon>Bacillota</taxon>
        <taxon>Clostridia</taxon>
        <taxon>Eubacteriales</taxon>
        <taxon>Oscillospiraceae</taxon>
        <taxon>Ruminococcus</taxon>
    </lineage>
</organism>
<name>W7UZI1_RUMFL</name>
<keyword evidence="2" id="KW-0812">Transmembrane</keyword>
<evidence type="ECO:0000256" key="2">
    <source>
        <dbReference type="SAM" id="Phobius"/>
    </source>
</evidence>
<comment type="caution">
    <text evidence="3">The sequence shown here is derived from an EMBL/GenBank/DDBJ whole genome shotgun (WGS) entry which is preliminary data.</text>
</comment>
<keyword evidence="4" id="KW-1185">Reference proteome</keyword>
<accession>W7UZI1</accession>
<sequence>MQRYFYAGTDFKPGFQVSKFLTLIPLILIGAFLLYRAIPHIPSYSDHNIVIKDEANVISNEDRIISELKAFQTKTGITPSVITIYNEEWMENSYSLENYAYNRYLSEFDDEMHWLIMYSQPNVKLAKREYWYWEGMQGDKTDSVLTVSAANSFNNTFQSYLSDNESFDDALTKSFAKLTNEISLKPALEDLFFPLFILAMALLRLATIVYQSVKYRDAVPAPFGADAGAYSGTNGDTGGIYGGTDNAYGRSSMAGPYISDVYAGTDKKPYDPQEERRRRIIDSGQNYTFADYKADKKERDAEFHTFINQYEQLIPDDRRSNKMPTMDSVPSAANERTSYSQDGMVTCEYCGGSFAEKYKKCPFCNAKR</sequence>